<evidence type="ECO:0000256" key="5">
    <source>
        <dbReference type="ARBA" id="ARBA00022606"/>
    </source>
</evidence>
<sequence length="169" mass="18879">MKTVSIIFFFFIGAALTIAEIPNCGPLPAKRPIDCCEGLDKFIKREFYDECDKECSPMDMCCKGNCFSMKLGILKDGAFDKETALKSLDDTFADPTWKAIYTKGLDECVARVASMKEQLTPPPNAPKCDNVENGLIAFCLKKNLFMNCPMPSNDEECEQTRTFLNCVLP</sequence>
<evidence type="ECO:0000256" key="2">
    <source>
        <dbReference type="ARBA" id="ARBA00008098"/>
    </source>
</evidence>
<evidence type="ECO:0000313" key="9">
    <source>
        <dbReference type="Proteomes" id="UP000183832"/>
    </source>
</evidence>
<reference evidence="8 9" key="1">
    <citation type="submission" date="2015-04" db="EMBL/GenBank/DDBJ databases">
        <authorList>
            <person name="Syromyatnikov M.Y."/>
            <person name="Popov V.N."/>
        </authorList>
    </citation>
    <scope>NUCLEOTIDE SEQUENCE [LARGE SCALE GENOMIC DNA]</scope>
</reference>
<keyword evidence="9" id="KW-1185">Reference proteome</keyword>
<keyword evidence="3" id="KW-0813">Transport</keyword>
<organism evidence="8 9">
    <name type="scientific">Clunio marinus</name>
    <dbReference type="NCBI Taxonomy" id="568069"/>
    <lineage>
        <taxon>Eukaryota</taxon>
        <taxon>Metazoa</taxon>
        <taxon>Ecdysozoa</taxon>
        <taxon>Arthropoda</taxon>
        <taxon>Hexapoda</taxon>
        <taxon>Insecta</taxon>
        <taxon>Pterygota</taxon>
        <taxon>Neoptera</taxon>
        <taxon>Endopterygota</taxon>
        <taxon>Diptera</taxon>
        <taxon>Nematocera</taxon>
        <taxon>Chironomoidea</taxon>
        <taxon>Chironomidae</taxon>
        <taxon>Clunio</taxon>
    </lineage>
</organism>
<proteinExistence type="inferred from homology"/>
<dbReference type="PANTHER" id="PTHR21066:SF9">
    <property type="entry name" value="ODORANT-BINDING PROTEIN 59A"/>
    <property type="match status" value="1"/>
</dbReference>
<dbReference type="EMBL" id="CVRI01000064">
    <property type="protein sequence ID" value="CRL05477.1"/>
    <property type="molecule type" value="Genomic_DNA"/>
</dbReference>
<comment type="similarity">
    <text evidence="2">Belongs to the PBP/GOBP family.</text>
</comment>
<name>A0A1J1IZ39_9DIPT</name>
<keyword evidence="7" id="KW-0732">Signal</keyword>
<dbReference type="GO" id="GO:0005549">
    <property type="term" value="F:odorant binding"/>
    <property type="evidence" value="ECO:0007669"/>
    <property type="project" value="InterPro"/>
</dbReference>
<gene>
    <name evidence="8" type="ORF">CLUMA_CG018049</name>
</gene>
<evidence type="ECO:0000256" key="1">
    <source>
        <dbReference type="ARBA" id="ARBA00004613"/>
    </source>
</evidence>
<accession>A0A1J1IZ39</accession>
<keyword evidence="6" id="KW-0552">Olfaction</keyword>
<evidence type="ECO:0000256" key="6">
    <source>
        <dbReference type="ARBA" id="ARBA00022725"/>
    </source>
</evidence>
<feature type="signal peptide" evidence="7">
    <location>
        <begin position="1"/>
        <end position="19"/>
    </location>
</feature>
<comment type="subcellular location">
    <subcellularLocation>
        <location evidence="1">Secreted</location>
    </subcellularLocation>
</comment>
<dbReference type="AlphaFoldDB" id="A0A1J1IZ39"/>
<evidence type="ECO:0000256" key="4">
    <source>
        <dbReference type="ARBA" id="ARBA00022525"/>
    </source>
</evidence>
<evidence type="ECO:0000313" key="8">
    <source>
        <dbReference type="EMBL" id="CRL05477.1"/>
    </source>
</evidence>
<protein>
    <submittedName>
        <fullName evidence="8">CLUMA_CG018049, isoform A</fullName>
    </submittedName>
</protein>
<dbReference type="GO" id="GO:0007608">
    <property type="term" value="P:sensory perception of smell"/>
    <property type="evidence" value="ECO:0007669"/>
    <property type="project" value="UniProtKB-KW"/>
</dbReference>
<keyword evidence="5" id="KW-0716">Sensory transduction</keyword>
<keyword evidence="4" id="KW-0964">Secreted</keyword>
<evidence type="ECO:0000256" key="7">
    <source>
        <dbReference type="SAM" id="SignalP"/>
    </source>
</evidence>
<dbReference type="GO" id="GO:0005576">
    <property type="term" value="C:extracellular region"/>
    <property type="evidence" value="ECO:0007669"/>
    <property type="project" value="UniProtKB-SubCell"/>
</dbReference>
<evidence type="ECO:0000256" key="3">
    <source>
        <dbReference type="ARBA" id="ARBA00022448"/>
    </source>
</evidence>
<feature type="chain" id="PRO_5012407710" evidence="7">
    <location>
        <begin position="20"/>
        <end position="169"/>
    </location>
</feature>
<dbReference type="InterPro" id="IPR052295">
    <property type="entry name" value="Odorant-binding_protein"/>
</dbReference>
<dbReference type="Proteomes" id="UP000183832">
    <property type="component" value="Unassembled WGS sequence"/>
</dbReference>
<dbReference type="InterPro" id="IPR036728">
    <property type="entry name" value="PBP_GOBP_sf"/>
</dbReference>
<dbReference type="SUPFAM" id="SSF47565">
    <property type="entry name" value="Insect pheromone/odorant-binding proteins"/>
    <property type="match status" value="1"/>
</dbReference>
<dbReference type="PANTHER" id="PTHR21066">
    <property type="entry name" value="ODORANT-BINDING PROTEIN 59A-RELATED"/>
    <property type="match status" value="1"/>
</dbReference>
<dbReference type="Gene3D" id="1.10.238.270">
    <property type="match status" value="1"/>
</dbReference>